<protein>
    <submittedName>
        <fullName evidence="2">VOC family protein</fullName>
    </submittedName>
</protein>
<dbReference type="SUPFAM" id="SSF54593">
    <property type="entry name" value="Glyoxalase/Bleomycin resistance protein/Dihydroxybiphenyl dioxygenase"/>
    <property type="match status" value="1"/>
</dbReference>
<dbReference type="InterPro" id="IPR037523">
    <property type="entry name" value="VOC_core"/>
</dbReference>
<reference evidence="2 3" key="1">
    <citation type="submission" date="2023-10" db="EMBL/GenBank/DDBJ databases">
        <title>Roseovarius strain S88 nov., isolated from a marine algae.</title>
        <authorList>
            <person name="Lee M.W."/>
            <person name="Lee J.K."/>
            <person name="Kim J.M."/>
            <person name="Choi D.G."/>
            <person name="Baek J.H."/>
            <person name="Bayburt H."/>
            <person name="Jung J.J."/>
            <person name="Han D.M."/>
            <person name="Jeon C.O."/>
        </authorList>
    </citation>
    <scope>NUCLEOTIDE SEQUENCE [LARGE SCALE GENOMIC DNA]</scope>
    <source>
        <strain evidence="2 3">S88</strain>
    </source>
</reference>
<dbReference type="Proteomes" id="UP001364156">
    <property type="component" value="Chromosome"/>
</dbReference>
<evidence type="ECO:0000313" key="3">
    <source>
        <dbReference type="Proteomes" id="UP001364156"/>
    </source>
</evidence>
<dbReference type="Pfam" id="PF00903">
    <property type="entry name" value="Glyoxalase"/>
    <property type="match status" value="1"/>
</dbReference>
<dbReference type="Gene3D" id="3.10.180.10">
    <property type="entry name" value="2,3-Dihydroxybiphenyl 1,2-Dioxygenase, domain 1"/>
    <property type="match status" value="1"/>
</dbReference>
<dbReference type="InterPro" id="IPR004360">
    <property type="entry name" value="Glyas_Fos-R_dOase_dom"/>
</dbReference>
<feature type="domain" description="VOC" evidence="1">
    <location>
        <begin position="2"/>
        <end position="113"/>
    </location>
</feature>
<proteinExistence type="predicted"/>
<dbReference type="PROSITE" id="PS51819">
    <property type="entry name" value="VOC"/>
    <property type="match status" value="1"/>
</dbReference>
<accession>A0ABZ2HF91</accession>
<dbReference type="InterPro" id="IPR029068">
    <property type="entry name" value="Glyas_Bleomycin-R_OHBP_Dase"/>
</dbReference>
<sequence length="114" mass="12910">MTFSQPVPALPVHSVVEAQHYYQEKLGFDIAWHNVEGRIGAVSHGTCALFFREVDGDVAPCVLWVFVADVDDAFAELSDRGAEVVEFPEDKPWGLRQFTVRDLHGHLYHFHCDL</sequence>
<gene>
    <name evidence="2" type="ORF">RZ517_16555</name>
</gene>
<name>A0ABZ2HF91_9RHOB</name>
<dbReference type="EMBL" id="CP146069">
    <property type="protein sequence ID" value="WWR46360.1"/>
    <property type="molecule type" value="Genomic_DNA"/>
</dbReference>
<evidence type="ECO:0000313" key="2">
    <source>
        <dbReference type="EMBL" id="WWR46360.1"/>
    </source>
</evidence>
<keyword evidence="3" id="KW-1185">Reference proteome</keyword>
<evidence type="ECO:0000259" key="1">
    <source>
        <dbReference type="PROSITE" id="PS51819"/>
    </source>
</evidence>
<dbReference type="RefSeq" id="WP_338549222.1">
    <property type="nucleotide sequence ID" value="NZ_CP146069.1"/>
</dbReference>
<organism evidence="2 3">
    <name type="scientific">Roseovarius phycicola</name>
    <dbReference type="NCBI Taxonomy" id="3080976"/>
    <lineage>
        <taxon>Bacteria</taxon>
        <taxon>Pseudomonadati</taxon>
        <taxon>Pseudomonadota</taxon>
        <taxon>Alphaproteobacteria</taxon>
        <taxon>Rhodobacterales</taxon>
        <taxon>Roseobacteraceae</taxon>
        <taxon>Roseovarius</taxon>
    </lineage>
</organism>